<dbReference type="CDD" id="cd00009">
    <property type="entry name" value="AAA"/>
    <property type="match status" value="1"/>
</dbReference>
<dbReference type="PANTHER" id="PTHR42759:SF6">
    <property type="entry name" value="REGULATORY PROTEIN-RELATED"/>
    <property type="match status" value="1"/>
</dbReference>
<dbReference type="OrthoDB" id="9783370at2"/>
<keyword evidence="3" id="KW-1185">Reference proteome</keyword>
<dbReference type="RefSeq" id="WP_006101278.1">
    <property type="nucleotide sequence ID" value="NZ_DS989849.1"/>
</dbReference>
<dbReference type="InterPro" id="IPR050764">
    <property type="entry name" value="CbbQ/NirQ/NorQ/GpvN"/>
</dbReference>
<reference evidence="2 3" key="1">
    <citation type="submission" date="2008-07" db="EMBL/GenBank/DDBJ databases">
        <authorList>
            <person name="Tandeau de Marsac N."/>
            <person name="Ferriera S."/>
            <person name="Johnson J."/>
            <person name="Kravitz S."/>
            <person name="Beeson K."/>
            <person name="Sutton G."/>
            <person name="Rogers Y.-H."/>
            <person name="Friedman R."/>
            <person name="Frazier M."/>
            <person name="Venter J.C."/>
        </authorList>
    </citation>
    <scope>NUCLEOTIDE SEQUENCE [LARGE SCALE GENOMIC DNA]</scope>
    <source>
        <strain evidence="2 3">PCC 7420</strain>
    </source>
</reference>
<organism evidence="2 3">
    <name type="scientific">Coleofasciculus chthonoplastes PCC 7420</name>
    <dbReference type="NCBI Taxonomy" id="118168"/>
    <lineage>
        <taxon>Bacteria</taxon>
        <taxon>Bacillati</taxon>
        <taxon>Cyanobacteriota</taxon>
        <taxon>Cyanophyceae</taxon>
        <taxon>Coleofasciculales</taxon>
        <taxon>Coleofasciculaceae</taxon>
        <taxon>Coleofasciculus</taxon>
    </lineage>
</organism>
<dbReference type="InterPro" id="IPR003593">
    <property type="entry name" value="AAA+_ATPase"/>
</dbReference>
<dbReference type="InterPro" id="IPR011704">
    <property type="entry name" value="ATPase_dyneun-rel_AAA"/>
</dbReference>
<protein>
    <submittedName>
        <fullName evidence="2">ATPase, AAA family</fullName>
    </submittedName>
</protein>
<dbReference type="PANTHER" id="PTHR42759">
    <property type="entry name" value="MOXR FAMILY PROTEIN"/>
    <property type="match status" value="1"/>
</dbReference>
<proteinExistence type="predicted"/>
<dbReference type="InterPro" id="IPR027417">
    <property type="entry name" value="P-loop_NTPase"/>
</dbReference>
<dbReference type="STRING" id="118168.MC7420_1489"/>
<dbReference type="GO" id="GO:0005524">
    <property type="term" value="F:ATP binding"/>
    <property type="evidence" value="ECO:0007669"/>
    <property type="project" value="InterPro"/>
</dbReference>
<name>B4VR60_9CYAN</name>
<dbReference type="eggNOG" id="COG0714">
    <property type="taxonomic scope" value="Bacteria"/>
</dbReference>
<gene>
    <name evidence="2" type="ORF">MC7420_1489</name>
</gene>
<feature type="domain" description="AAA+ ATPase" evidence="1">
    <location>
        <begin position="51"/>
        <end position="215"/>
    </location>
</feature>
<dbReference type="GO" id="GO:0016887">
    <property type="term" value="F:ATP hydrolysis activity"/>
    <property type="evidence" value="ECO:0007669"/>
    <property type="project" value="InterPro"/>
</dbReference>
<accession>B4VR60</accession>
<evidence type="ECO:0000313" key="3">
    <source>
        <dbReference type="Proteomes" id="UP000003835"/>
    </source>
</evidence>
<dbReference type="Proteomes" id="UP000003835">
    <property type="component" value="Unassembled WGS sequence"/>
</dbReference>
<dbReference type="EMBL" id="DS989849">
    <property type="protein sequence ID" value="EDX75571.1"/>
    <property type="molecule type" value="Genomic_DNA"/>
</dbReference>
<evidence type="ECO:0000313" key="2">
    <source>
        <dbReference type="EMBL" id="EDX75571.1"/>
    </source>
</evidence>
<sequence>MVNLADALAASGKPFYQGKLISPQACQENGLTPYLPSPELINAVNLAIFLEKRPLLLKGEPGCGKTRLAQAVAYELGLPYEPWYIKSTSRAKDGLYTYDAVRRLHDAQLVRMGEKSQSKVDDLNNYIEMGALGRAFANPQRTVVLIDEIDKADIDFPNDLLRELDEQQFTIEETGKEVQANFPPIVFVTSNDEKDLPDAFLRRCLFYYIEFPNSQLTEIVKAHFPESSPELVEGAVQRFRELRQTMEKGKSGKKVSTSELLDWFAVLRQFPQDEVLQQLEGELPFPEVLLKKWEDHLRYLGQ</sequence>
<dbReference type="HOGENOM" id="CLU_051820_2_1_3"/>
<dbReference type="AlphaFoldDB" id="B4VR60"/>
<dbReference type="SUPFAM" id="SSF52540">
    <property type="entry name" value="P-loop containing nucleoside triphosphate hydrolases"/>
    <property type="match status" value="1"/>
</dbReference>
<dbReference type="SMART" id="SM00382">
    <property type="entry name" value="AAA"/>
    <property type="match status" value="1"/>
</dbReference>
<dbReference type="Pfam" id="PF07728">
    <property type="entry name" value="AAA_5"/>
    <property type="match status" value="1"/>
</dbReference>
<evidence type="ECO:0000259" key="1">
    <source>
        <dbReference type="SMART" id="SM00382"/>
    </source>
</evidence>
<dbReference type="Gene3D" id="3.40.50.300">
    <property type="entry name" value="P-loop containing nucleotide triphosphate hydrolases"/>
    <property type="match status" value="1"/>
</dbReference>